<proteinExistence type="predicted"/>
<reference evidence="1 2" key="1">
    <citation type="submission" date="2017-07" db="EMBL/GenBank/DDBJ databases">
        <title>Draft genome sequence of Prevotella copri isolated from the gut of healthy adult Indian.</title>
        <authorList>
            <person name="Das B."/>
            <person name="Bag S."/>
            <person name="Ghosh T.S."/>
        </authorList>
    </citation>
    <scope>NUCLEOTIDE SEQUENCE [LARGE SCALE GENOMIC DNA]</scope>
    <source>
        <strain evidence="1 2">Indica</strain>
    </source>
</reference>
<comment type="caution">
    <text evidence="1">The sequence shown here is derived from an EMBL/GenBank/DDBJ whole genome shotgun (WGS) entry which is preliminary data.</text>
</comment>
<sequence length="87" mass="10638">MTYLLRYVIERFMNVYQAVFLLFIWSFQEASFLQISQITQMHRLTIIIVFSFKWRTTLDFRPKILYLCIVIETQWLAETKALQSMFN</sequence>
<name>A0AA91TKP4_9BACT</name>
<accession>A0AA91TKP4</accession>
<organism evidence="1 2">
    <name type="scientific">Segatella copri</name>
    <dbReference type="NCBI Taxonomy" id="165179"/>
    <lineage>
        <taxon>Bacteria</taxon>
        <taxon>Pseudomonadati</taxon>
        <taxon>Bacteroidota</taxon>
        <taxon>Bacteroidia</taxon>
        <taxon>Bacteroidales</taxon>
        <taxon>Prevotellaceae</taxon>
        <taxon>Segatella</taxon>
    </lineage>
</organism>
<protein>
    <submittedName>
        <fullName evidence="1">Uncharacterized protein</fullName>
    </submittedName>
</protein>
<dbReference type="AlphaFoldDB" id="A0AA91TKP4"/>
<evidence type="ECO:0000313" key="1">
    <source>
        <dbReference type="EMBL" id="OXL44585.1"/>
    </source>
</evidence>
<dbReference type="Proteomes" id="UP000215155">
    <property type="component" value="Unassembled WGS sequence"/>
</dbReference>
<dbReference type="EMBL" id="NMPZ01000006">
    <property type="protein sequence ID" value="OXL44585.1"/>
    <property type="molecule type" value="Genomic_DNA"/>
</dbReference>
<gene>
    <name evidence="1" type="ORF">CFT61_05255</name>
</gene>
<evidence type="ECO:0000313" key="2">
    <source>
        <dbReference type="Proteomes" id="UP000215155"/>
    </source>
</evidence>